<dbReference type="RefSeq" id="WP_085107797.1">
    <property type="nucleotide sequence ID" value="NZ_NCTU01000023.1"/>
</dbReference>
<feature type="domain" description="Thioredoxin-like fold" evidence="3">
    <location>
        <begin position="219"/>
        <end position="344"/>
    </location>
</feature>
<reference evidence="4 5" key="1">
    <citation type="submission" date="2017-04" db="EMBL/GenBank/DDBJ databases">
        <title>Cronobacter sakazakii, ST83 Lineage Isolates.</title>
        <authorList>
            <person name="Chase H."/>
            <person name="Tall B."/>
            <person name="Gopinath G."/>
            <person name="Lehner A."/>
        </authorList>
    </citation>
    <scope>NUCLEOTIDE SEQUENCE [LARGE SCALE GENOMIC DNA]</scope>
    <source>
        <strain evidence="4 5">MOD1_Comp15</strain>
    </source>
</reference>
<dbReference type="Proteomes" id="UP000244856">
    <property type="component" value="Unassembled WGS sequence"/>
</dbReference>
<gene>
    <name evidence="4" type="ORF">B7T07_20685</name>
</gene>
<dbReference type="SUPFAM" id="SSF52833">
    <property type="entry name" value="Thioredoxin-like"/>
    <property type="match status" value="1"/>
</dbReference>
<protein>
    <submittedName>
        <fullName evidence="4">Conjugal transfer protein</fullName>
    </submittedName>
</protein>
<keyword evidence="2" id="KW-1133">Transmembrane helix</keyword>
<dbReference type="EMBL" id="NCTU01000023">
    <property type="protein sequence ID" value="PUW01507.1"/>
    <property type="molecule type" value="Genomic_DNA"/>
</dbReference>
<dbReference type="Pfam" id="PF13098">
    <property type="entry name" value="Thioredoxin_2"/>
    <property type="match status" value="1"/>
</dbReference>
<keyword evidence="2" id="KW-0472">Membrane</keyword>
<name>A0AA44Z6P2_CROSK</name>
<evidence type="ECO:0000313" key="5">
    <source>
        <dbReference type="Proteomes" id="UP000244856"/>
    </source>
</evidence>
<evidence type="ECO:0000259" key="3">
    <source>
        <dbReference type="Pfam" id="PF13098"/>
    </source>
</evidence>
<organism evidence="4 5">
    <name type="scientific">Cronobacter sakazakii</name>
    <name type="common">Enterobacter sakazakii</name>
    <dbReference type="NCBI Taxonomy" id="28141"/>
    <lineage>
        <taxon>Bacteria</taxon>
        <taxon>Pseudomonadati</taxon>
        <taxon>Pseudomonadota</taxon>
        <taxon>Gammaproteobacteria</taxon>
        <taxon>Enterobacterales</taxon>
        <taxon>Enterobacteriaceae</taxon>
        <taxon>Cronobacter</taxon>
    </lineage>
</organism>
<comment type="caution">
    <text evidence="4">The sequence shown here is derived from an EMBL/GenBank/DDBJ whole genome shotgun (WGS) entry which is preliminary data.</text>
</comment>
<accession>A0AA44Z6P2</accession>
<evidence type="ECO:0000256" key="1">
    <source>
        <dbReference type="SAM" id="MobiDB-lite"/>
    </source>
</evidence>
<dbReference type="AlphaFoldDB" id="A0AA44Z6P2"/>
<feature type="compositionally biased region" description="Polar residues" evidence="1">
    <location>
        <begin position="172"/>
        <end position="184"/>
    </location>
</feature>
<sequence length="363" mass="39765">MKISHKNGPFVVEINGGILSARQFQAAEGWDTGSELAAEYPLFMFPLRQMPWFVIHSDGLYAQNAHDSLTPLYRGQDAKRLLTCLERAICTHEWRKSFLRKLAIAFISAALFITGYLALNVTEMVTPQVSRGTVTGTQNHAYATLPPQSYSQKAHAAFQGMTTESLPVPEDASQTTQNTMTSTPADGWSLPQEVRAGLPDKLRKAASRGIFTVNLSSGHARTLYVFADPECANCRRMERHFETVSGMVNVVIFPVTIEGRESSLKSLTPVMQLPETERAAAWKQLFDADAGITVPGKAEETKDETLAETARGAIGVNEVAFRAYRLPGTPWTISDDGRYVPQAVLSSPAALTAFLNGDDHDGQ</sequence>
<dbReference type="Gene3D" id="3.40.30.10">
    <property type="entry name" value="Glutaredoxin"/>
    <property type="match status" value="1"/>
</dbReference>
<evidence type="ECO:0000256" key="2">
    <source>
        <dbReference type="SAM" id="Phobius"/>
    </source>
</evidence>
<feature type="region of interest" description="Disordered" evidence="1">
    <location>
        <begin position="168"/>
        <end position="190"/>
    </location>
</feature>
<evidence type="ECO:0000313" key="4">
    <source>
        <dbReference type="EMBL" id="PUW01507.1"/>
    </source>
</evidence>
<dbReference type="InterPro" id="IPR036249">
    <property type="entry name" value="Thioredoxin-like_sf"/>
</dbReference>
<proteinExistence type="predicted"/>
<feature type="transmembrane region" description="Helical" evidence="2">
    <location>
        <begin position="102"/>
        <end position="119"/>
    </location>
</feature>
<dbReference type="InterPro" id="IPR012336">
    <property type="entry name" value="Thioredoxin-like_fold"/>
</dbReference>
<keyword evidence="2" id="KW-0812">Transmembrane</keyword>